<dbReference type="Proteomes" id="UP000321685">
    <property type="component" value="Unassembled WGS sequence"/>
</dbReference>
<evidence type="ECO:0000256" key="3">
    <source>
        <dbReference type="ARBA" id="ARBA00022692"/>
    </source>
</evidence>
<reference evidence="8 9" key="1">
    <citation type="submission" date="2019-07" db="EMBL/GenBank/DDBJ databases">
        <title>Whole genome shotgun sequence of Pseudonocardia sulfidoxydans NBRC 16205.</title>
        <authorList>
            <person name="Hosoyama A."/>
            <person name="Uohara A."/>
            <person name="Ohji S."/>
            <person name="Ichikawa N."/>
        </authorList>
    </citation>
    <scope>NUCLEOTIDE SEQUENCE [LARGE SCALE GENOMIC DNA]</scope>
    <source>
        <strain evidence="8 9">NBRC 16205</strain>
    </source>
</reference>
<accession>A0A511DPX4</accession>
<feature type="transmembrane region" description="Helical" evidence="7">
    <location>
        <begin position="89"/>
        <end position="107"/>
    </location>
</feature>
<feature type="transmembrane region" description="Helical" evidence="7">
    <location>
        <begin position="377"/>
        <end position="398"/>
    </location>
</feature>
<dbReference type="PANTHER" id="PTHR30482">
    <property type="entry name" value="HIGH-AFFINITY BRANCHED-CHAIN AMINO ACID TRANSPORT SYSTEM PERMEASE"/>
    <property type="match status" value="1"/>
</dbReference>
<evidence type="ECO:0000256" key="5">
    <source>
        <dbReference type="ARBA" id="ARBA00023136"/>
    </source>
</evidence>
<dbReference type="InterPro" id="IPR001851">
    <property type="entry name" value="ABC_transp_permease"/>
</dbReference>
<dbReference type="InterPro" id="IPR043428">
    <property type="entry name" value="LivM-like"/>
</dbReference>
<dbReference type="OrthoDB" id="9807115at2"/>
<name>A0A511DPX4_9PSEU</name>
<dbReference type="RefSeq" id="WP_147115657.1">
    <property type="nucleotide sequence ID" value="NZ_BJVJ01000119.1"/>
</dbReference>
<evidence type="ECO:0000313" key="8">
    <source>
        <dbReference type="EMBL" id="GEL26876.1"/>
    </source>
</evidence>
<feature type="transmembrane region" description="Helical" evidence="7">
    <location>
        <begin position="479"/>
        <end position="497"/>
    </location>
</feature>
<dbReference type="EMBL" id="BJVJ01000119">
    <property type="protein sequence ID" value="GEL26876.1"/>
    <property type="molecule type" value="Genomic_DNA"/>
</dbReference>
<feature type="transmembrane region" description="Helical" evidence="7">
    <location>
        <begin position="60"/>
        <end position="82"/>
    </location>
</feature>
<feature type="transmembrane region" description="Helical" evidence="7">
    <location>
        <begin position="6"/>
        <end position="24"/>
    </location>
</feature>
<proteinExistence type="predicted"/>
<evidence type="ECO:0000256" key="2">
    <source>
        <dbReference type="ARBA" id="ARBA00022475"/>
    </source>
</evidence>
<dbReference type="GO" id="GO:0005886">
    <property type="term" value="C:plasma membrane"/>
    <property type="evidence" value="ECO:0007669"/>
    <property type="project" value="UniProtKB-SubCell"/>
</dbReference>
<feature type="transmembrane region" description="Helical" evidence="7">
    <location>
        <begin position="31"/>
        <end position="48"/>
    </location>
</feature>
<comment type="subcellular location">
    <subcellularLocation>
        <location evidence="1">Cell membrane</location>
        <topology evidence="1">Multi-pass membrane protein</topology>
    </subcellularLocation>
</comment>
<dbReference type="Pfam" id="PF02653">
    <property type="entry name" value="BPD_transp_2"/>
    <property type="match status" value="2"/>
</dbReference>
<dbReference type="CDD" id="cd06581">
    <property type="entry name" value="TM_PBP1_LivM_like"/>
    <property type="match status" value="1"/>
</dbReference>
<feature type="transmembrane region" description="Helical" evidence="7">
    <location>
        <begin position="323"/>
        <end position="342"/>
    </location>
</feature>
<dbReference type="PANTHER" id="PTHR30482:SF20">
    <property type="entry name" value="HIGH-AFFINITY BRANCHED-CHAIN AMINO ACID TRANSPORT SYSTEM PERMEASE PROTEIN LIVM"/>
    <property type="match status" value="1"/>
</dbReference>
<organism evidence="8 9">
    <name type="scientific">Pseudonocardia sulfidoxydans NBRC 16205</name>
    <dbReference type="NCBI Taxonomy" id="1223511"/>
    <lineage>
        <taxon>Bacteria</taxon>
        <taxon>Bacillati</taxon>
        <taxon>Actinomycetota</taxon>
        <taxon>Actinomycetes</taxon>
        <taxon>Pseudonocardiales</taxon>
        <taxon>Pseudonocardiaceae</taxon>
        <taxon>Pseudonocardia</taxon>
    </lineage>
</organism>
<dbReference type="AlphaFoldDB" id="A0A511DPX4"/>
<dbReference type="GO" id="GO:0015658">
    <property type="term" value="F:branched-chain amino acid transmembrane transporter activity"/>
    <property type="evidence" value="ECO:0007669"/>
    <property type="project" value="InterPro"/>
</dbReference>
<feature type="transmembrane region" description="Helical" evidence="7">
    <location>
        <begin position="127"/>
        <end position="156"/>
    </location>
</feature>
<feature type="transmembrane region" description="Helical" evidence="7">
    <location>
        <begin position="251"/>
        <end position="274"/>
    </location>
</feature>
<sequence length="651" mass="65382">MWLVVVSGLVSGGLYIAISLGVVLTFRFAHVLNFAQGAIATLAGYAAWQTIDGGLPTAVGWLVAIAVGAVVSLLLGVVIGRYFADAPELLTAMATFGPALALIGIVGEQWGQNPKALPVPEPLDGTLSIFGASVGRFELVFLAGILALVAVVALLLQRSRVGLALRALADDPATAAVSGINVVALERLAWVVGGAVAGVAGVAISTSAQLDPNHLTTFMVSAFTAVVLGGIGTFGGLVVGCLTYGVLNALVAYYLGGQYEALTALVILTVLYLVRPSGLLGKQALVASNGLPTQADTGGGRALALLSSASDALGRLRPRTNRVRLAASAAGVAAAVVVVVLVPRNLDGSLVFVLATALAMAIAVAGQNVASGLSGRLAVAQGGFMMVGGYCSGLLVSGTGAPPLVAMAAGALIGLLLGVVIGTSIIRLSGIYLGIITLQFTLAVPELAKAWTGLTQGELGIVLPPIEAAGLAAVSPYDVWIASVAVTVLALGVLVWLSRGRLGVRIRAARDSDLGAESIGLDVRWLRVGAVTLSGAGGALAGSLGSFQSGIITPESFGMWTSVTILLAAAIAGQNSVVVGPLVGAAFVVLLPYALSGSGGWSSILFGFGALGVLVMRRLVAHAQRRSAHLGDDGAPQTGVVDTPELVGGTR</sequence>
<keyword evidence="2" id="KW-1003">Cell membrane</keyword>
<evidence type="ECO:0000256" key="6">
    <source>
        <dbReference type="SAM" id="MobiDB-lite"/>
    </source>
</evidence>
<protein>
    <submittedName>
        <fullName evidence="8">ABC transporter permease</fullName>
    </submittedName>
</protein>
<feature type="transmembrane region" description="Helical" evidence="7">
    <location>
        <begin position="188"/>
        <end position="206"/>
    </location>
</feature>
<keyword evidence="4 7" id="KW-1133">Transmembrane helix</keyword>
<feature type="transmembrane region" description="Helical" evidence="7">
    <location>
        <begin position="218"/>
        <end position="245"/>
    </location>
</feature>
<keyword evidence="5 7" id="KW-0472">Membrane</keyword>
<dbReference type="CDD" id="cd06582">
    <property type="entry name" value="TM_PBP1_LivH_like"/>
    <property type="match status" value="1"/>
</dbReference>
<feature type="transmembrane region" description="Helical" evidence="7">
    <location>
        <begin position="565"/>
        <end position="595"/>
    </location>
</feature>
<comment type="caution">
    <text evidence="8">The sequence shown here is derived from an EMBL/GenBank/DDBJ whole genome shotgun (WGS) entry which is preliminary data.</text>
</comment>
<feature type="transmembrane region" description="Helical" evidence="7">
    <location>
        <begin position="601"/>
        <end position="620"/>
    </location>
</feature>
<feature type="region of interest" description="Disordered" evidence="6">
    <location>
        <begin position="629"/>
        <end position="651"/>
    </location>
</feature>
<evidence type="ECO:0000256" key="1">
    <source>
        <dbReference type="ARBA" id="ARBA00004651"/>
    </source>
</evidence>
<keyword evidence="9" id="KW-1185">Reference proteome</keyword>
<keyword evidence="3 7" id="KW-0812">Transmembrane</keyword>
<evidence type="ECO:0000256" key="7">
    <source>
        <dbReference type="SAM" id="Phobius"/>
    </source>
</evidence>
<evidence type="ECO:0000256" key="4">
    <source>
        <dbReference type="ARBA" id="ARBA00022989"/>
    </source>
</evidence>
<gene>
    <name evidence="8" type="ORF">PSU4_58300</name>
</gene>
<evidence type="ECO:0000313" key="9">
    <source>
        <dbReference type="Proteomes" id="UP000321685"/>
    </source>
</evidence>
<feature type="transmembrane region" description="Helical" evidence="7">
    <location>
        <begin position="348"/>
        <end position="365"/>
    </location>
</feature>